<evidence type="ECO:0000259" key="8">
    <source>
        <dbReference type="Pfam" id="PF02771"/>
    </source>
</evidence>
<dbReference type="PIRSF" id="PIRSF016578">
    <property type="entry name" value="HsaA"/>
    <property type="match status" value="1"/>
</dbReference>
<evidence type="ECO:0000256" key="3">
    <source>
        <dbReference type="ARBA" id="ARBA00022630"/>
    </source>
</evidence>
<feature type="domain" description="Acyl-CoA dehydrogenase/oxidase C-terminal" evidence="6">
    <location>
        <begin position="229"/>
        <end position="378"/>
    </location>
</feature>
<dbReference type="InterPro" id="IPR013786">
    <property type="entry name" value="AcylCoA_DH/ox_N"/>
</dbReference>
<dbReference type="InterPro" id="IPR006091">
    <property type="entry name" value="Acyl-CoA_Oxase/DH_mid-dom"/>
</dbReference>
<dbReference type="SUPFAM" id="SSF47203">
    <property type="entry name" value="Acyl-CoA dehydrogenase C-terminal domain-like"/>
    <property type="match status" value="1"/>
</dbReference>
<evidence type="ECO:0000259" key="6">
    <source>
        <dbReference type="Pfam" id="PF00441"/>
    </source>
</evidence>
<evidence type="ECO:0000256" key="2">
    <source>
        <dbReference type="ARBA" id="ARBA00009347"/>
    </source>
</evidence>
<dbReference type="InterPro" id="IPR046373">
    <property type="entry name" value="Acyl-CoA_Oxase/DH_mid-dom_sf"/>
</dbReference>
<sequence length="381" mass="41394">MHLDLTEEQSRIKFSVREFAEAEIAPYVMAWDEPQQFPLELQPKLAEMGLMGIIIPEAYGGAGLGYIEYATIIEELARVDPSVALGVAAHNSLGTNHIFTAGTEAQRETFVAPLARGEKLGAWALTEPGSGSDAAGLSTTAVRQNGHFVLNGNKNFITHASYADTCVVLASTDRSKGTHGISAFIVPTDTPGFVRGKKENKLGMRASDTASLAFVDMKVPAENLLGRENEGFVDALRILDGGRISIASLSVGIAQGAYEAALRYARERYAFGRPIAEFQAIQWKLADMATQIEAARLLTWKAAAMKDAGKRTTKESAMAKLYASEMAVRVAEEAIQIHGGYGYTKDYPAEKFWRDAKLCTIGEGTSEIQRLVIAREMLRQP</sequence>
<dbReference type="Gene3D" id="1.20.140.10">
    <property type="entry name" value="Butyryl-CoA Dehydrogenase, subunit A, domain 3"/>
    <property type="match status" value="1"/>
</dbReference>
<evidence type="ECO:0000313" key="10">
    <source>
        <dbReference type="Proteomes" id="UP000677668"/>
    </source>
</evidence>
<dbReference type="RefSeq" id="WP_211421968.1">
    <property type="nucleotide sequence ID" value="NZ_CP072642.1"/>
</dbReference>
<gene>
    <name evidence="9" type="ORF">J8C05_09510</name>
</gene>
<comment type="cofactor">
    <cofactor evidence="1 5">
        <name>FAD</name>
        <dbReference type="ChEBI" id="CHEBI:57692"/>
    </cofactor>
</comment>
<dbReference type="SUPFAM" id="SSF56645">
    <property type="entry name" value="Acyl-CoA dehydrogenase NM domain-like"/>
    <property type="match status" value="1"/>
</dbReference>
<dbReference type="InterPro" id="IPR006089">
    <property type="entry name" value="Acyl-CoA_DH_CS"/>
</dbReference>
<dbReference type="Pfam" id="PF02770">
    <property type="entry name" value="Acyl-CoA_dh_M"/>
    <property type="match status" value="1"/>
</dbReference>
<dbReference type="InterPro" id="IPR009075">
    <property type="entry name" value="AcylCo_DH/oxidase_C"/>
</dbReference>
<dbReference type="Gene3D" id="2.40.110.10">
    <property type="entry name" value="Butyryl-CoA Dehydrogenase, subunit A, domain 2"/>
    <property type="match status" value="1"/>
</dbReference>
<dbReference type="PROSITE" id="PS00072">
    <property type="entry name" value="ACYL_COA_DH_1"/>
    <property type="match status" value="1"/>
</dbReference>
<dbReference type="EMBL" id="CP072642">
    <property type="protein sequence ID" value="QUV93600.1"/>
    <property type="molecule type" value="Genomic_DNA"/>
</dbReference>
<dbReference type="PROSITE" id="PS00073">
    <property type="entry name" value="ACYL_COA_DH_2"/>
    <property type="match status" value="1"/>
</dbReference>
<dbReference type="Proteomes" id="UP000677668">
    <property type="component" value="Chromosome 1"/>
</dbReference>
<name>A0ABX8B1H9_9BACT</name>
<evidence type="ECO:0000256" key="1">
    <source>
        <dbReference type="ARBA" id="ARBA00001974"/>
    </source>
</evidence>
<dbReference type="Pfam" id="PF02771">
    <property type="entry name" value="Acyl-CoA_dh_N"/>
    <property type="match status" value="1"/>
</dbReference>
<keyword evidence="4 5" id="KW-0274">FAD</keyword>
<dbReference type="PANTHER" id="PTHR43884">
    <property type="entry name" value="ACYL-COA DEHYDROGENASE"/>
    <property type="match status" value="1"/>
</dbReference>
<evidence type="ECO:0000313" key="9">
    <source>
        <dbReference type="EMBL" id="QUV93600.1"/>
    </source>
</evidence>
<dbReference type="Pfam" id="PF00441">
    <property type="entry name" value="Acyl-CoA_dh_1"/>
    <property type="match status" value="1"/>
</dbReference>
<dbReference type="Gene3D" id="1.10.540.10">
    <property type="entry name" value="Acyl-CoA dehydrogenase/oxidase, N-terminal domain"/>
    <property type="match status" value="1"/>
</dbReference>
<dbReference type="PANTHER" id="PTHR43884:SF12">
    <property type="entry name" value="ISOVALERYL-COA DEHYDROGENASE, MITOCHONDRIAL-RELATED"/>
    <property type="match status" value="1"/>
</dbReference>
<reference evidence="9 10" key="1">
    <citation type="submission" date="2021-03" db="EMBL/GenBank/DDBJ databases">
        <title>Genomic and phenotypic characterization of Chloracidobacterium isolates provides evidence for multiple species.</title>
        <authorList>
            <person name="Saini M.K."/>
            <person name="Costas A.M.G."/>
            <person name="Tank M."/>
            <person name="Bryant D.A."/>
        </authorList>
    </citation>
    <scope>NUCLEOTIDE SEQUENCE [LARGE SCALE GENOMIC DNA]</scope>
    <source>
        <strain evidence="9 10">N</strain>
    </source>
</reference>
<evidence type="ECO:0000256" key="5">
    <source>
        <dbReference type="RuleBase" id="RU362125"/>
    </source>
</evidence>
<keyword evidence="10" id="KW-1185">Reference proteome</keyword>
<evidence type="ECO:0000256" key="4">
    <source>
        <dbReference type="ARBA" id="ARBA00022827"/>
    </source>
</evidence>
<keyword evidence="5" id="KW-0560">Oxidoreductase</keyword>
<dbReference type="InterPro" id="IPR037069">
    <property type="entry name" value="AcylCoA_DH/ox_N_sf"/>
</dbReference>
<comment type="similarity">
    <text evidence="2 5">Belongs to the acyl-CoA dehydrogenase family.</text>
</comment>
<protein>
    <submittedName>
        <fullName evidence="9">Acyl-CoA dehydrogenase family protein</fullName>
    </submittedName>
</protein>
<evidence type="ECO:0000259" key="7">
    <source>
        <dbReference type="Pfam" id="PF02770"/>
    </source>
</evidence>
<proteinExistence type="inferred from homology"/>
<feature type="domain" description="Acyl-CoA dehydrogenase/oxidase N-terminal" evidence="8">
    <location>
        <begin position="6"/>
        <end position="118"/>
    </location>
</feature>
<feature type="domain" description="Acyl-CoA oxidase/dehydrogenase middle" evidence="7">
    <location>
        <begin position="122"/>
        <end position="216"/>
    </location>
</feature>
<keyword evidence="3 5" id="KW-0285">Flavoprotein</keyword>
<dbReference type="InterPro" id="IPR036250">
    <property type="entry name" value="AcylCo_DH-like_C"/>
</dbReference>
<dbReference type="InterPro" id="IPR009100">
    <property type="entry name" value="AcylCoA_DH/oxidase_NM_dom_sf"/>
</dbReference>
<accession>A0ABX8B1H9</accession>
<organism evidence="9 10">
    <name type="scientific">Chloracidobacterium sp. N</name>
    <dbReference type="NCBI Taxonomy" id="2821540"/>
    <lineage>
        <taxon>Bacteria</taxon>
        <taxon>Pseudomonadati</taxon>
        <taxon>Acidobacteriota</taxon>
        <taxon>Terriglobia</taxon>
        <taxon>Terriglobales</taxon>
        <taxon>Acidobacteriaceae</taxon>
        <taxon>Chloracidobacterium</taxon>
        <taxon>Chloracidobacterium aggregatum</taxon>
    </lineage>
</organism>